<gene>
    <name evidence="1" type="ORF">BYL167_LOCUS21859</name>
    <name evidence="2" type="ORF">GIL414_LOCUS24837</name>
    <name evidence="3" type="ORF">GIL414_LOCUS24882</name>
</gene>
<name>A0A8S2RE14_9BILA</name>
<sequence>MFRKIKGKREFPNDVKSTGDVLSHLYTTTDLIYDGKNVHVSLIPNPSHLE</sequence>
<dbReference type="Proteomes" id="UP000681720">
    <property type="component" value="Unassembled WGS sequence"/>
</dbReference>
<evidence type="ECO:0000313" key="2">
    <source>
        <dbReference type="EMBL" id="CAF4277523.1"/>
    </source>
</evidence>
<dbReference type="Proteomes" id="UP000681967">
    <property type="component" value="Unassembled WGS sequence"/>
</dbReference>
<feature type="non-terminal residue" evidence="1">
    <location>
        <position position="1"/>
    </location>
</feature>
<dbReference type="EMBL" id="CAJOBJ010031803">
    <property type="protein sequence ID" value="CAF4277523.1"/>
    <property type="molecule type" value="Genomic_DNA"/>
</dbReference>
<dbReference type="Gene3D" id="3.40.50.970">
    <property type="match status" value="1"/>
</dbReference>
<reference evidence="1" key="1">
    <citation type="submission" date="2021-02" db="EMBL/GenBank/DDBJ databases">
        <authorList>
            <person name="Nowell W R."/>
        </authorList>
    </citation>
    <scope>NUCLEOTIDE SEQUENCE</scope>
</reference>
<protein>
    <submittedName>
        <fullName evidence="1">Uncharacterized protein</fullName>
    </submittedName>
</protein>
<proteinExistence type="predicted"/>
<evidence type="ECO:0000313" key="4">
    <source>
        <dbReference type="Proteomes" id="UP000681967"/>
    </source>
</evidence>
<evidence type="ECO:0000313" key="3">
    <source>
        <dbReference type="EMBL" id="CAF4278713.1"/>
    </source>
</evidence>
<organism evidence="1 4">
    <name type="scientific">Rotaria magnacalcarata</name>
    <dbReference type="NCBI Taxonomy" id="392030"/>
    <lineage>
        <taxon>Eukaryota</taxon>
        <taxon>Metazoa</taxon>
        <taxon>Spiralia</taxon>
        <taxon>Gnathifera</taxon>
        <taxon>Rotifera</taxon>
        <taxon>Eurotatoria</taxon>
        <taxon>Bdelloidea</taxon>
        <taxon>Philodinida</taxon>
        <taxon>Philodinidae</taxon>
        <taxon>Rotaria</taxon>
    </lineage>
</organism>
<dbReference type="EMBL" id="CAJOBH010010639">
    <property type="protein sequence ID" value="CAF4158009.1"/>
    <property type="molecule type" value="Genomic_DNA"/>
</dbReference>
<dbReference type="EMBL" id="CAJOBJ010032041">
    <property type="protein sequence ID" value="CAF4278713.1"/>
    <property type="molecule type" value="Genomic_DNA"/>
</dbReference>
<dbReference type="AlphaFoldDB" id="A0A8S2RE14"/>
<comment type="caution">
    <text evidence="1">The sequence shown here is derived from an EMBL/GenBank/DDBJ whole genome shotgun (WGS) entry which is preliminary data.</text>
</comment>
<evidence type="ECO:0000313" key="1">
    <source>
        <dbReference type="EMBL" id="CAF4158009.1"/>
    </source>
</evidence>
<accession>A0A8S2RE14</accession>